<reference evidence="2" key="1">
    <citation type="submission" date="2021-04" db="EMBL/GenBank/DDBJ databases">
        <authorList>
            <consortium name="Molecular Ecology Group"/>
        </authorList>
    </citation>
    <scope>NUCLEOTIDE SEQUENCE</scope>
</reference>
<sequence>DLDTSNPSFRRPRGHEHGVKDPKLSQMPDFGSLHNLAHSGPHDAANHSKDVISRGHRHSSHTDNVDGASNFPNDCSNMEGALAALPGPGKLKQLTKQRAADDADSGFIGSMVGSGVGLDPGQLQQQRQQMQQQQQSPQQPEERMRLRLTKAVDE</sequence>
<accession>A0A8S4AAS1</accession>
<evidence type="ECO:0000313" key="2">
    <source>
        <dbReference type="EMBL" id="CAG5135151.1"/>
    </source>
</evidence>
<dbReference type="AlphaFoldDB" id="A0A8S4AAS1"/>
<feature type="region of interest" description="Disordered" evidence="1">
    <location>
        <begin position="1"/>
        <end position="154"/>
    </location>
</feature>
<feature type="non-terminal residue" evidence="2">
    <location>
        <position position="1"/>
    </location>
</feature>
<keyword evidence="3" id="KW-1185">Reference proteome</keyword>
<dbReference type="Proteomes" id="UP000678393">
    <property type="component" value="Unassembled WGS sequence"/>
</dbReference>
<dbReference type="EMBL" id="CAJHNH020007957">
    <property type="protein sequence ID" value="CAG5135151.1"/>
    <property type="molecule type" value="Genomic_DNA"/>
</dbReference>
<organism evidence="2 3">
    <name type="scientific">Candidula unifasciata</name>
    <dbReference type="NCBI Taxonomy" id="100452"/>
    <lineage>
        <taxon>Eukaryota</taxon>
        <taxon>Metazoa</taxon>
        <taxon>Spiralia</taxon>
        <taxon>Lophotrochozoa</taxon>
        <taxon>Mollusca</taxon>
        <taxon>Gastropoda</taxon>
        <taxon>Heterobranchia</taxon>
        <taxon>Euthyneura</taxon>
        <taxon>Panpulmonata</taxon>
        <taxon>Eupulmonata</taxon>
        <taxon>Stylommatophora</taxon>
        <taxon>Helicina</taxon>
        <taxon>Helicoidea</taxon>
        <taxon>Geomitridae</taxon>
        <taxon>Candidula</taxon>
    </lineage>
</organism>
<feature type="non-terminal residue" evidence="2">
    <location>
        <position position="154"/>
    </location>
</feature>
<evidence type="ECO:0000313" key="3">
    <source>
        <dbReference type="Proteomes" id="UP000678393"/>
    </source>
</evidence>
<protein>
    <submittedName>
        <fullName evidence="2">Uncharacterized protein</fullName>
    </submittedName>
</protein>
<proteinExistence type="predicted"/>
<dbReference type="OrthoDB" id="10035553at2759"/>
<feature type="compositionally biased region" description="Basic and acidic residues" evidence="1">
    <location>
        <begin position="40"/>
        <end position="53"/>
    </location>
</feature>
<evidence type="ECO:0000256" key="1">
    <source>
        <dbReference type="SAM" id="MobiDB-lite"/>
    </source>
</evidence>
<feature type="compositionally biased region" description="Low complexity" evidence="1">
    <location>
        <begin position="122"/>
        <end position="139"/>
    </location>
</feature>
<name>A0A8S4AAS1_9EUPU</name>
<comment type="caution">
    <text evidence="2">The sequence shown here is derived from an EMBL/GenBank/DDBJ whole genome shotgun (WGS) entry which is preliminary data.</text>
</comment>
<gene>
    <name evidence="2" type="ORF">CUNI_LOCUS20709</name>
</gene>
<feature type="compositionally biased region" description="Basic and acidic residues" evidence="1">
    <location>
        <begin position="140"/>
        <end position="154"/>
    </location>
</feature>